<feature type="compositionally biased region" description="Basic and acidic residues" evidence="1">
    <location>
        <begin position="1"/>
        <end position="12"/>
    </location>
</feature>
<feature type="non-terminal residue" evidence="2">
    <location>
        <position position="1"/>
    </location>
</feature>
<dbReference type="AlphaFoldDB" id="A0A0B6YQ59"/>
<protein>
    <submittedName>
        <fullName evidence="2">Uncharacterized protein</fullName>
    </submittedName>
</protein>
<reference evidence="2" key="1">
    <citation type="submission" date="2014-12" db="EMBL/GenBank/DDBJ databases">
        <title>Insight into the proteome of Arion vulgaris.</title>
        <authorList>
            <person name="Aradska J."/>
            <person name="Bulat T."/>
            <person name="Smidak R."/>
            <person name="Sarate P."/>
            <person name="Gangsoo J."/>
            <person name="Sialana F."/>
            <person name="Bilban M."/>
            <person name="Lubec G."/>
        </authorList>
    </citation>
    <scope>NUCLEOTIDE SEQUENCE</scope>
    <source>
        <tissue evidence="2">Skin</tissue>
    </source>
</reference>
<name>A0A0B6YQ59_9EUPU</name>
<proteinExistence type="predicted"/>
<gene>
    <name evidence="2" type="primary">ORF30637</name>
</gene>
<dbReference type="EMBL" id="HACG01010750">
    <property type="protein sequence ID" value="CEK57615.1"/>
    <property type="molecule type" value="Transcribed_RNA"/>
</dbReference>
<feature type="region of interest" description="Disordered" evidence="1">
    <location>
        <begin position="1"/>
        <end position="32"/>
    </location>
</feature>
<organism evidence="2">
    <name type="scientific">Arion vulgaris</name>
    <dbReference type="NCBI Taxonomy" id="1028688"/>
    <lineage>
        <taxon>Eukaryota</taxon>
        <taxon>Metazoa</taxon>
        <taxon>Spiralia</taxon>
        <taxon>Lophotrochozoa</taxon>
        <taxon>Mollusca</taxon>
        <taxon>Gastropoda</taxon>
        <taxon>Heterobranchia</taxon>
        <taxon>Euthyneura</taxon>
        <taxon>Panpulmonata</taxon>
        <taxon>Eupulmonata</taxon>
        <taxon>Stylommatophora</taxon>
        <taxon>Helicina</taxon>
        <taxon>Arionoidea</taxon>
        <taxon>Arionidae</taxon>
        <taxon>Arion</taxon>
    </lineage>
</organism>
<sequence>KEEEELVKKDNTGEMVTFHRPKDIPSSKSKFGCRDKRQIDDTICVIRSGR</sequence>
<evidence type="ECO:0000313" key="2">
    <source>
        <dbReference type="EMBL" id="CEK57615.1"/>
    </source>
</evidence>
<evidence type="ECO:0000256" key="1">
    <source>
        <dbReference type="SAM" id="MobiDB-lite"/>
    </source>
</evidence>
<accession>A0A0B6YQ59</accession>